<organism evidence="1 2">
    <name type="scientific">Hibiscus sabdariffa</name>
    <name type="common">roselle</name>
    <dbReference type="NCBI Taxonomy" id="183260"/>
    <lineage>
        <taxon>Eukaryota</taxon>
        <taxon>Viridiplantae</taxon>
        <taxon>Streptophyta</taxon>
        <taxon>Embryophyta</taxon>
        <taxon>Tracheophyta</taxon>
        <taxon>Spermatophyta</taxon>
        <taxon>Magnoliopsida</taxon>
        <taxon>eudicotyledons</taxon>
        <taxon>Gunneridae</taxon>
        <taxon>Pentapetalae</taxon>
        <taxon>rosids</taxon>
        <taxon>malvids</taxon>
        <taxon>Malvales</taxon>
        <taxon>Malvaceae</taxon>
        <taxon>Malvoideae</taxon>
        <taxon>Hibiscus</taxon>
    </lineage>
</organism>
<sequence length="79" mass="9223">MGCVLHLFVDWKHHYRRGFVPPLCRALCCRFCLWTSVAAKEDSKPKVFPSDINHWCGMWVYFVVHNWINPNQCANDVAG</sequence>
<evidence type="ECO:0000313" key="1">
    <source>
        <dbReference type="EMBL" id="KAK8486888.1"/>
    </source>
</evidence>
<keyword evidence="2" id="KW-1185">Reference proteome</keyword>
<proteinExistence type="predicted"/>
<evidence type="ECO:0000313" key="2">
    <source>
        <dbReference type="Proteomes" id="UP001472677"/>
    </source>
</evidence>
<comment type="caution">
    <text evidence="1">The sequence shown here is derived from an EMBL/GenBank/DDBJ whole genome shotgun (WGS) entry which is preliminary data.</text>
</comment>
<gene>
    <name evidence="1" type="ORF">V6N12_055116</name>
</gene>
<dbReference type="Proteomes" id="UP001472677">
    <property type="component" value="Unassembled WGS sequence"/>
</dbReference>
<accession>A0ABR2A241</accession>
<dbReference type="EMBL" id="JBBPBM010001137">
    <property type="protein sequence ID" value="KAK8486888.1"/>
    <property type="molecule type" value="Genomic_DNA"/>
</dbReference>
<reference evidence="1 2" key="1">
    <citation type="journal article" date="2024" name="G3 (Bethesda)">
        <title>Genome assembly of Hibiscus sabdariffa L. provides insights into metabolisms of medicinal natural products.</title>
        <authorList>
            <person name="Kim T."/>
        </authorList>
    </citation>
    <scope>NUCLEOTIDE SEQUENCE [LARGE SCALE GENOMIC DNA]</scope>
    <source>
        <strain evidence="1">TK-2024</strain>
        <tissue evidence="1">Old leaves</tissue>
    </source>
</reference>
<protein>
    <submittedName>
        <fullName evidence="1">Uncharacterized protein</fullName>
    </submittedName>
</protein>
<name>A0ABR2A241_9ROSI</name>